<name>A0A3B1DPZ0_9ZZZZ</name>
<dbReference type="EMBL" id="UOGK01000467">
    <property type="protein sequence ID" value="VAX40921.1"/>
    <property type="molecule type" value="Genomic_DNA"/>
</dbReference>
<proteinExistence type="predicted"/>
<dbReference type="InterPro" id="IPR036698">
    <property type="entry name" value="TM1070-like_sf"/>
</dbReference>
<organism evidence="1">
    <name type="scientific">hydrothermal vent metagenome</name>
    <dbReference type="NCBI Taxonomy" id="652676"/>
    <lineage>
        <taxon>unclassified sequences</taxon>
        <taxon>metagenomes</taxon>
        <taxon>ecological metagenomes</taxon>
    </lineage>
</organism>
<dbReference type="Gene3D" id="2.60.290.11">
    <property type="entry name" value="TM1070-like"/>
    <property type="match status" value="1"/>
</dbReference>
<sequence>DGTITILDAATETAVLTSDATGIPGVDAAVRFQSSGEGTEYWVIVDAIGTGVGSYTLKIDAEPEVFRVFYPAGFTGPSIREFVSLANPNSFDITYSVILRYETGERDQTIVSNVTLAAGSRGGVTISDALNGSPVGARIAPYAIEVQAIGGPIAASMGHFDFGSTTGDAFTSTISPIWSLARLERNPGSVSDFILYFNPHDFDVNITLTAYNSAGDAINVTTTVEALRRGGLNLEQVLNLPTGIFGAVVTAEPVDAANDAVFQGIIVGQSHYDLVNDSGFGMLGDPLGGALRGAVPSMVQGNGTTSELVLFNPNPFVTTITLSGQYVRADLPNLARIVTLNSGQTITLSGTELGLINGQPLGISYTSSFPVTVMGNQIQYGDADAAAAATQAGTGWFFGAAFMNSQLAGESYFETLAFYNPANTATEISVELFFLDGTNEVLNLNVGAGQFAETRLHEIIGSDFEDNTNRPSNFDPNEILGRPGLSYFSMFVSAPSPIAVSFTHYDLFLQGGWTNSGAALGLINPISTIV</sequence>
<gene>
    <name evidence="1" type="ORF">MNBD_PLANCTO03-1188</name>
</gene>
<reference evidence="1" key="1">
    <citation type="submission" date="2018-06" db="EMBL/GenBank/DDBJ databases">
        <authorList>
            <person name="Zhirakovskaya E."/>
        </authorList>
    </citation>
    <scope>NUCLEOTIDE SEQUENCE</scope>
</reference>
<protein>
    <submittedName>
        <fullName evidence="1">Uncharacterized protein</fullName>
    </submittedName>
</protein>
<evidence type="ECO:0000313" key="1">
    <source>
        <dbReference type="EMBL" id="VAX40921.1"/>
    </source>
</evidence>
<dbReference type="AlphaFoldDB" id="A0A3B1DPZ0"/>
<accession>A0A3B1DPZ0</accession>
<feature type="non-terminal residue" evidence="1">
    <location>
        <position position="1"/>
    </location>
</feature>